<accession>A0ABN8F7P4</accession>
<keyword evidence="7 12" id="KW-0378">Hydrolase</keyword>
<name>A0ABN8F7P4_9BACT</name>
<evidence type="ECO:0000256" key="10">
    <source>
        <dbReference type="RuleBase" id="RU000590"/>
    </source>
</evidence>
<comment type="caution">
    <text evidence="12">The sequence shown here is derived from an EMBL/GenBank/DDBJ whole genome shotgun (WGS) entry which is preliminary data.</text>
</comment>
<evidence type="ECO:0000256" key="1">
    <source>
        <dbReference type="ARBA" id="ARBA00001424"/>
    </source>
</evidence>
<evidence type="ECO:0000313" key="12">
    <source>
        <dbReference type="EMBL" id="CAH1001299.1"/>
    </source>
</evidence>
<evidence type="ECO:0000256" key="8">
    <source>
        <dbReference type="ARBA" id="ARBA00023049"/>
    </source>
</evidence>
<dbReference type="Gene3D" id="3.40.350.10">
    <property type="entry name" value="Creatinase/prolidase N-terminal domain"/>
    <property type="match status" value="1"/>
</dbReference>
<protein>
    <recommendedName>
        <fullName evidence="4">Xaa-Pro aminopeptidase</fullName>
        <ecNumber evidence="4">3.4.11.9</ecNumber>
    </recommendedName>
</protein>
<dbReference type="PANTHER" id="PTHR43226">
    <property type="entry name" value="XAA-PRO AMINOPEPTIDASE 3"/>
    <property type="match status" value="1"/>
</dbReference>
<evidence type="ECO:0000256" key="3">
    <source>
        <dbReference type="ARBA" id="ARBA00008766"/>
    </source>
</evidence>
<organism evidence="12 13">
    <name type="scientific">Neolewinella maritima</name>
    <dbReference type="NCBI Taxonomy" id="1383882"/>
    <lineage>
        <taxon>Bacteria</taxon>
        <taxon>Pseudomonadati</taxon>
        <taxon>Bacteroidota</taxon>
        <taxon>Saprospiria</taxon>
        <taxon>Saprospirales</taxon>
        <taxon>Lewinellaceae</taxon>
        <taxon>Neolewinella</taxon>
    </lineage>
</organism>
<dbReference type="Gene3D" id="3.90.230.10">
    <property type="entry name" value="Creatinase/methionine aminopeptidase superfamily"/>
    <property type="match status" value="1"/>
</dbReference>
<keyword evidence="6 10" id="KW-0479">Metal-binding</keyword>
<dbReference type="InterPro" id="IPR000994">
    <property type="entry name" value="Pept_M24"/>
</dbReference>
<dbReference type="PANTHER" id="PTHR43226:SF4">
    <property type="entry name" value="XAA-PRO AMINOPEPTIDASE 3"/>
    <property type="match status" value="1"/>
</dbReference>
<comment type="similarity">
    <text evidence="3 10">Belongs to the peptidase M24B family.</text>
</comment>
<dbReference type="GO" id="GO:0004177">
    <property type="term" value="F:aminopeptidase activity"/>
    <property type="evidence" value="ECO:0007669"/>
    <property type="project" value="UniProtKB-KW"/>
</dbReference>
<evidence type="ECO:0000256" key="5">
    <source>
        <dbReference type="ARBA" id="ARBA00022670"/>
    </source>
</evidence>
<dbReference type="EMBL" id="CAKLPZ010000002">
    <property type="protein sequence ID" value="CAH1001299.1"/>
    <property type="molecule type" value="Genomic_DNA"/>
</dbReference>
<proteinExistence type="inferred from homology"/>
<sequence length="439" mass="48213">MFTTQTYVARRKQLAEAVGHGLIILPGNGEAPMNYAGNPYPFRQDSTFRYFAGLNQPDLILTINAETGESLLYGDEATLDDMVWMGEQTGLDELAQRAGLQVGGNLQKAVDTLCLSEVVHYLPTYRDARQMLLCQCLNEDDRPSEKLIRAVIAQRSYKSAEELAEMDRAVTTSMAMHRAAAAGAKPGMREAEVAGMVEGLAISAGGRLAYAAIVSRDGHILHNHAHHNVLREGDLLLIDAGAETPSGYAGDITRTFAVGAEMTAKQQAVYDIVDDAKRRVIEAIRPGVPFRELHDLSARIITNGLKQLGLMKGDTAEAVAAGAHALFYPHGLGHMIGLDVHDMEDLGEDFVGYDEEFQRSEQFGTRNLRLGRRLEEGFTITVEPGIYFIPILTDRWRAEGKHTEYINYDALAAYRDFGGIRLEDNVVVTADNCRVLGSV</sequence>
<evidence type="ECO:0000256" key="4">
    <source>
        <dbReference type="ARBA" id="ARBA00012574"/>
    </source>
</evidence>
<keyword evidence="9" id="KW-0464">Manganese</keyword>
<gene>
    <name evidence="12" type="primary">pepP</name>
    <name evidence="12" type="ORF">LEM8419_02200</name>
</gene>
<evidence type="ECO:0000256" key="9">
    <source>
        <dbReference type="ARBA" id="ARBA00023211"/>
    </source>
</evidence>
<evidence type="ECO:0000256" key="6">
    <source>
        <dbReference type="ARBA" id="ARBA00022723"/>
    </source>
</evidence>
<dbReference type="RefSeq" id="WP_238751145.1">
    <property type="nucleotide sequence ID" value="NZ_CAKLPZ010000002.1"/>
</dbReference>
<reference evidence="12" key="1">
    <citation type="submission" date="2021-12" db="EMBL/GenBank/DDBJ databases">
        <authorList>
            <person name="Rodrigo-Torres L."/>
            <person name="Arahal R. D."/>
            <person name="Lucena T."/>
        </authorList>
    </citation>
    <scope>NUCLEOTIDE SEQUENCE</scope>
    <source>
        <strain evidence="12">CECT 8419</strain>
    </source>
</reference>
<evidence type="ECO:0000259" key="11">
    <source>
        <dbReference type="SMART" id="SM01011"/>
    </source>
</evidence>
<dbReference type="EC" id="3.4.11.9" evidence="4"/>
<evidence type="ECO:0000313" key="13">
    <source>
        <dbReference type="Proteomes" id="UP000837803"/>
    </source>
</evidence>
<dbReference type="InterPro" id="IPR052433">
    <property type="entry name" value="X-Pro_dipept-like"/>
</dbReference>
<keyword evidence="8" id="KW-0482">Metalloprotease</keyword>
<evidence type="ECO:0000256" key="7">
    <source>
        <dbReference type="ARBA" id="ARBA00022801"/>
    </source>
</evidence>
<dbReference type="InterPro" id="IPR007865">
    <property type="entry name" value="Aminopep_P_N"/>
</dbReference>
<dbReference type="SUPFAM" id="SSF53092">
    <property type="entry name" value="Creatinase/prolidase N-terminal domain"/>
    <property type="match status" value="1"/>
</dbReference>
<dbReference type="InterPro" id="IPR001131">
    <property type="entry name" value="Peptidase_M24B_aminopep-P_CS"/>
</dbReference>
<keyword evidence="5" id="KW-0645">Protease</keyword>
<dbReference type="PROSITE" id="PS00491">
    <property type="entry name" value="PROLINE_PEPTIDASE"/>
    <property type="match status" value="1"/>
</dbReference>
<keyword evidence="12" id="KW-0031">Aminopeptidase</keyword>
<dbReference type="SUPFAM" id="SSF55920">
    <property type="entry name" value="Creatinase/aminopeptidase"/>
    <property type="match status" value="1"/>
</dbReference>
<feature type="domain" description="Aminopeptidase P N-terminal" evidence="11">
    <location>
        <begin position="2"/>
        <end position="130"/>
    </location>
</feature>
<dbReference type="Pfam" id="PF05195">
    <property type="entry name" value="AMP_N"/>
    <property type="match status" value="1"/>
</dbReference>
<dbReference type="SMART" id="SM01011">
    <property type="entry name" value="AMP_N"/>
    <property type="match status" value="1"/>
</dbReference>
<dbReference type="InterPro" id="IPR036005">
    <property type="entry name" value="Creatinase/aminopeptidase-like"/>
</dbReference>
<comment type="catalytic activity">
    <reaction evidence="1">
        <text>Release of any N-terminal amino acid, including proline, that is linked to proline, even from a dipeptide or tripeptide.</text>
        <dbReference type="EC" id="3.4.11.9"/>
    </reaction>
</comment>
<keyword evidence="13" id="KW-1185">Reference proteome</keyword>
<dbReference type="Proteomes" id="UP000837803">
    <property type="component" value="Unassembled WGS sequence"/>
</dbReference>
<dbReference type="InterPro" id="IPR029149">
    <property type="entry name" value="Creatin/AminoP/Spt16_N"/>
</dbReference>
<evidence type="ECO:0000256" key="2">
    <source>
        <dbReference type="ARBA" id="ARBA00001936"/>
    </source>
</evidence>
<dbReference type="Pfam" id="PF00557">
    <property type="entry name" value="Peptidase_M24"/>
    <property type="match status" value="1"/>
</dbReference>
<comment type="cofactor">
    <cofactor evidence="2">
        <name>Mn(2+)</name>
        <dbReference type="ChEBI" id="CHEBI:29035"/>
    </cofactor>
</comment>